<sequence length="282" mass="31439">MMETPDLRLPIHHLTESVIETPSTVFHLRPHYNLAPHHDGNASHPLCSPIRSSHHPLCNPIRSSHRYDEASRFTATRFTATRNPMVDKSYALQVLDKMPQRNFMSIEGPSNTFGRTSSAQKSPIEDVSECVITAAKNPEFAQKLHAVLLNSGGSGTTVDSLLNVNKKGESQACETVHLLDADMLTMSNNEEHLDEKDLPSESTSGNHGEGISLTAVEWEILWEDLHIGERIGIGSYGEVYCSEWNGTEVAVKKFMNQDISGDALTQFKSEVEIMLRSRHTYK</sequence>
<keyword evidence="2" id="KW-1185">Reference proteome</keyword>
<gene>
    <name evidence="1" type="ORF">L2E82_46662</name>
</gene>
<organism evidence="1 2">
    <name type="scientific">Cichorium intybus</name>
    <name type="common">Chicory</name>
    <dbReference type="NCBI Taxonomy" id="13427"/>
    <lineage>
        <taxon>Eukaryota</taxon>
        <taxon>Viridiplantae</taxon>
        <taxon>Streptophyta</taxon>
        <taxon>Embryophyta</taxon>
        <taxon>Tracheophyta</taxon>
        <taxon>Spermatophyta</taxon>
        <taxon>Magnoliopsida</taxon>
        <taxon>eudicotyledons</taxon>
        <taxon>Gunneridae</taxon>
        <taxon>Pentapetalae</taxon>
        <taxon>asterids</taxon>
        <taxon>campanulids</taxon>
        <taxon>Asterales</taxon>
        <taxon>Asteraceae</taxon>
        <taxon>Cichorioideae</taxon>
        <taxon>Cichorieae</taxon>
        <taxon>Cichoriinae</taxon>
        <taxon>Cichorium</taxon>
    </lineage>
</organism>
<protein>
    <submittedName>
        <fullName evidence="1">Uncharacterized protein</fullName>
    </submittedName>
</protein>
<comment type="caution">
    <text evidence="1">The sequence shown here is derived from an EMBL/GenBank/DDBJ whole genome shotgun (WGS) entry which is preliminary data.</text>
</comment>
<evidence type="ECO:0000313" key="1">
    <source>
        <dbReference type="EMBL" id="KAI3688813.1"/>
    </source>
</evidence>
<dbReference type="EMBL" id="CM042017">
    <property type="protein sequence ID" value="KAI3688813.1"/>
    <property type="molecule type" value="Genomic_DNA"/>
</dbReference>
<name>A0ACB8YTU9_CICIN</name>
<evidence type="ECO:0000313" key="2">
    <source>
        <dbReference type="Proteomes" id="UP001055811"/>
    </source>
</evidence>
<reference evidence="2" key="1">
    <citation type="journal article" date="2022" name="Mol. Ecol. Resour.">
        <title>The genomes of chicory, endive, great burdock and yacon provide insights into Asteraceae palaeo-polyploidization history and plant inulin production.</title>
        <authorList>
            <person name="Fan W."/>
            <person name="Wang S."/>
            <person name="Wang H."/>
            <person name="Wang A."/>
            <person name="Jiang F."/>
            <person name="Liu H."/>
            <person name="Zhao H."/>
            <person name="Xu D."/>
            <person name="Zhang Y."/>
        </authorList>
    </citation>
    <scope>NUCLEOTIDE SEQUENCE [LARGE SCALE GENOMIC DNA]</scope>
    <source>
        <strain evidence="2">cv. Punajuju</strain>
    </source>
</reference>
<dbReference type="Proteomes" id="UP001055811">
    <property type="component" value="Linkage Group LG09"/>
</dbReference>
<reference evidence="1 2" key="2">
    <citation type="journal article" date="2022" name="Mol. Ecol. Resour.">
        <title>The genomes of chicory, endive, great burdock and yacon provide insights into Asteraceae paleo-polyploidization history and plant inulin production.</title>
        <authorList>
            <person name="Fan W."/>
            <person name="Wang S."/>
            <person name="Wang H."/>
            <person name="Wang A."/>
            <person name="Jiang F."/>
            <person name="Liu H."/>
            <person name="Zhao H."/>
            <person name="Xu D."/>
            <person name="Zhang Y."/>
        </authorList>
    </citation>
    <scope>NUCLEOTIDE SEQUENCE [LARGE SCALE GENOMIC DNA]</scope>
    <source>
        <strain evidence="2">cv. Punajuju</strain>
        <tissue evidence="1">Leaves</tissue>
    </source>
</reference>
<accession>A0ACB8YTU9</accession>
<proteinExistence type="predicted"/>